<dbReference type="PANTHER" id="PTHR47992">
    <property type="entry name" value="PROTEIN PHOSPHATASE"/>
    <property type="match status" value="1"/>
</dbReference>
<dbReference type="Gene3D" id="3.60.40.10">
    <property type="entry name" value="PPM-type phosphatase domain"/>
    <property type="match status" value="1"/>
</dbReference>
<gene>
    <name evidence="3" type="primary">LOC100208771</name>
</gene>
<proteinExistence type="predicted"/>
<reference evidence="3" key="1">
    <citation type="submission" date="2025-08" db="UniProtKB">
        <authorList>
            <consortium name="RefSeq"/>
        </authorList>
    </citation>
    <scope>IDENTIFICATION</scope>
</reference>
<dbReference type="InterPro" id="IPR015655">
    <property type="entry name" value="PP2C"/>
</dbReference>
<name>A0ABM4BQV8_HYDVU</name>
<dbReference type="InterPro" id="IPR001932">
    <property type="entry name" value="PPM-type_phosphatase-like_dom"/>
</dbReference>
<sequence length="332" mass="37258">MFYRCYKLSMHLCKSLASIRPHTKTICFLNNIRNLLTSSNFEISNGYQPGVSSVCGRNHINEDRFLIRNVSDKVQFFGVFDGHNGSYVSEFVRKRLVILLEKNLSQKADDHLFEVVENTFLVSFEECQKEIEKHLRNENFKEKDIVGSTAVVALLTNQTYLSVANIGDSKAIVSEKGNPVELSIEHSPSNPHEAQRIEKRGGWIDWDSHFNPLVNGRLSITRSFGNLSLRSSGIVSKPTIQHRVVDNDSFLVLCSDGISHSITDREIVSIINQHKNPADACFDLTSTAQQYGSDDDVTAIVVPLNKWAVHFTDTSPVAYSMFRTMIGSRSGG</sequence>
<dbReference type="Proteomes" id="UP001652625">
    <property type="component" value="Chromosome 04"/>
</dbReference>
<keyword evidence="2" id="KW-1185">Reference proteome</keyword>
<dbReference type="RefSeq" id="XP_065651534.1">
    <property type="nucleotide sequence ID" value="XM_065795462.1"/>
</dbReference>
<evidence type="ECO:0000313" key="2">
    <source>
        <dbReference type="Proteomes" id="UP001652625"/>
    </source>
</evidence>
<dbReference type="SUPFAM" id="SSF81606">
    <property type="entry name" value="PP2C-like"/>
    <property type="match status" value="1"/>
</dbReference>
<feature type="domain" description="PPM-type phosphatase" evidence="1">
    <location>
        <begin position="48"/>
        <end position="304"/>
    </location>
</feature>
<dbReference type="SMART" id="SM00332">
    <property type="entry name" value="PP2Cc"/>
    <property type="match status" value="1"/>
</dbReference>
<evidence type="ECO:0000313" key="3">
    <source>
        <dbReference type="RefSeq" id="XP_065651534.1"/>
    </source>
</evidence>
<dbReference type="InterPro" id="IPR036457">
    <property type="entry name" value="PPM-type-like_dom_sf"/>
</dbReference>
<dbReference type="CDD" id="cd00143">
    <property type="entry name" value="PP2Cc"/>
    <property type="match status" value="1"/>
</dbReference>
<protein>
    <submittedName>
        <fullName evidence="3">Protein phosphatase 1K, mitochondrial</fullName>
    </submittedName>
</protein>
<evidence type="ECO:0000259" key="1">
    <source>
        <dbReference type="PROSITE" id="PS51746"/>
    </source>
</evidence>
<dbReference type="PROSITE" id="PS51746">
    <property type="entry name" value="PPM_2"/>
    <property type="match status" value="1"/>
</dbReference>
<dbReference type="Pfam" id="PF00481">
    <property type="entry name" value="PP2C"/>
    <property type="match status" value="1"/>
</dbReference>
<dbReference type="GeneID" id="100208771"/>
<organism evidence="2 3">
    <name type="scientific">Hydra vulgaris</name>
    <name type="common">Hydra</name>
    <name type="synonym">Hydra attenuata</name>
    <dbReference type="NCBI Taxonomy" id="6087"/>
    <lineage>
        <taxon>Eukaryota</taxon>
        <taxon>Metazoa</taxon>
        <taxon>Cnidaria</taxon>
        <taxon>Hydrozoa</taxon>
        <taxon>Hydroidolina</taxon>
        <taxon>Anthoathecata</taxon>
        <taxon>Aplanulata</taxon>
        <taxon>Hydridae</taxon>
        <taxon>Hydra</taxon>
    </lineage>
</organism>
<accession>A0ABM4BQV8</accession>